<feature type="region of interest" description="Disordered" evidence="5">
    <location>
        <begin position="1"/>
        <end position="54"/>
    </location>
</feature>
<dbReference type="OrthoDB" id="655030at2759"/>
<protein>
    <recommendedName>
        <fullName evidence="6">FAD-binding domain-containing protein</fullName>
    </recommendedName>
</protein>
<organism evidence="7 8">
    <name type="scientific">Entomortierella parvispora</name>
    <dbReference type="NCBI Taxonomy" id="205924"/>
    <lineage>
        <taxon>Eukaryota</taxon>
        <taxon>Fungi</taxon>
        <taxon>Fungi incertae sedis</taxon>
        <taxon>Mucoromycota</taxon>
        <taxon>Mortierellomycotina</taxon>
        <taxon>Mortierellomycetes</taxon>
        <taxon>Mortierellales</taxon>
        <taxon>Mortierellaceae</taxon>
        <taxon>Entomortierella</taxon>
    </lineage>
</organism>
<accession>A0A9P3M1L2</accession>
<reference evidence="7" key="2">
    <citation type="journal article" date="2022" name="Microbiol. Resour. Announc.">
        <title>Whole-Genome Sequence of Entomortierella parvispora E1425, a Mucoromycotan Fungus Associated with Burkholderiaceae-Related Endosymbiotic Bacteria.</title>
        <authorList>
            <person name="Herlambang A."/>
            <person name="Guo Y."/>
            <person name="Takashima Y."/>
            <person name="Narisawa K."/>
            <person name="Ohta H."/>
            <person name="Nishizawa T."/>
        </authorList>
    </citation>
    <scope>NUCLEOTIDE SEQUENCE</scope>
    <source>
        <strain evidence="7">E1425</strain>
    </source>
</reference>
<dbReference type="SUPFAM" id="SSF51905">
    <property type="entry name" value="FAD/NAD(P)-binding domain"/>
    <property type="match status" value="1"/>
</dbReference>
<evidence type="ECO:0000256" key="3">
    <source>
        <dbReference type="ARBA" id="ARBA00022827"/>
    </source>
</evidence>
<dbReference type="InterPro" id="IPR050562">
    <property type="entry name" value="FAD_mOase_fung"/>
</dbReference>
<feature type="compositionally biased region" description="Low complexity" evidence="5">
    <location>
        <begin position="1"/>
        <end position="51"/>
    </location>
</feature>
<dbReference type="Gene3D" id="3.50.50.60">
    <property type="entry name" value="FAD/NAD(P)-binding domain"/>
    <property type="match status" value="1"/>
</dbReference>
<dbReference type="Proteomes" id="UP000827284">
    <property type="component" value="Unassembled WGS sequence"/>
</dbReference>
<comment type="caution">
    <text evidence="7">The sequence shown here is derived from an EMBL/GenBank/DDBJ whole genome shotgun (WGS) entry which is preliminary data.</text>
</comment>
<evidence type="ECO:0000256" key="1">
    <source>
        <dbReference type="ARBA" id="ARBA00007992"/>
    </source>
</evidence>
<dbReference type="GO" id="GO:0071949">
    <property type="term" value="F:FAD binding"/>
    <property type="evidence" value="ECO:0007669"/>
    <property type="project" value="InterPro"/>
</dbReference>
<dbReference type="AlphaFoldDB" id="A0A9P3M1L2"/>
<dbReference type="InterPro" id="IPR036188">
    <property type="entry name" value="FAD/NAD-bd_sf"/>
</dbReference>
<dbReference type="Pfam" id="PF01494">
    <property type="entry name" value="FAD_binding_3"/>
    <property type="match status" value="2"/>
</dbReference>
<evidence type="ECO:0000256" key="4">
    <source>
        <dbReference type="ARBA" id="ARBA00023002"/>
    </source>
</evidence>
<feature type="domain" description="FAD-binding" evidence="6">
    <location>
        <begin position="58"/>
        <end position="225"/>
    </location>
</feature>
<name>A0A9P3M1L2_9FUNG</name>
<dbReference type="InterPro" id="IPR002938">
    <property type="entry name" value="FAD-bd"/>
</dbReference>
<evidence type="ECO:0000256" key="2">
    <source>
        <dbReference type="ARBA" id="ARBA00022630"/>
    </source>
</evidence>
<keyword evidence="2" id="KW-0285">Flavoprotein</keyword>
<evidence type="ECO:0000256" key="5">
    <source>
        <dbReference type="SAM" id="MobiDB-lite"/>
    </source>
</evidence>
<feature type="domain" description="FAD-binding" evidence="6">
    <location>
        <begin position="349"/>
        <end position="432"/>
    </location>
</feature>
<reference evidence="7" key="1">
    <citation type="submission" date="2021-11" db="EMBL/GenBank/DDBJ databases">
        <authorList>
            <person name="Herlambang A."/>
            <person name="Guo Y."/>
            <person name="Takashima Y."/>
            <person name="Nishizawa T."/>
        </authorList>
    </citation>
    <scope>NUCLEOTIDE SEQUENCE</scope>
    <source>
        <strain evidence="7">E1425</strain>
    </source>
</reference>
<evidence type="ECO:0000259" key="6">
    <source>
        <dbReference type="Pfam" id="PF01494"/>
    </source>
</evidence>
<comment type="similarity">
    <text evidence="1">Belongs to the paxM FAD-dependent monooxygenase family.</text>
</comment>
<proteinExistence type="inferred from homology"/>
<keyword evidence="3" id="KW-0274">FAD</keyword>
<gene>
    <name evidence="7" type="ORF">EMPS_11060</name>
</gene>
<evidence type="ECO:0000313" key="7">
    <source>
        <dbReference type="EMBL" id="GJJ78701.1"/>
    </source>
</evidence>
<dbReference type="PANTHER" id="PTHR47356:SF2">
    <property type="entry name" value="FAD-BINDING DOMAIN-CONTAINING PROTEIN-RELATED"/>
    <property type="match status" value="1"/>
</dbReference>
<dbReference type="EMBL" id="BQFW01000015">
    <property type="protein sequence ID" value="GJJ78701.1"/>
    <property type="molecule type" value="Genomic_DNA"/>
</dbReference>
<keyword evidence="8" id="KW-1185">Reference proteome</keyword>
<keyword evidence="4" id="KW-0560">Oxidoreductase</keyword>
<dbReference type="PANTHER" id="PTHR47356">
    <property type="entry name" value="FAD-DEPENDENT MONOOXYGENASE ASQG-RELATED"/>
    <property type="match status" value="1"/>
</dbReference>
<sequence length="494" mass="54344">MPFSKSKSSESFRPSQSARPTPSTFTITTTNTTTTTISSAASTTSSSDTSSRPPPPFKVLIVGAGVGGLMMAVCLERAGIDYVVLERMTQLAPPKSTIQLSANTLRAIEQLGLLDDVIRISKPVATVKLRKQDMSIVGTMDATFYKERYGHYSCIASRTEFCQILVSQLPKGKILWNKYVLEIVSGNAGVQCRCANGHVEQASILIGADGAYSAVRQNLYQKLKRKDLLPKSDTEALRFMQNSIIGVTKSIEDLDRFPAAGGEFAEVNIVVGKDQPYTLWLSPTFSNRIAWSVSGKLLTPEGSELSENFKQSEFGPESVDAVCALIQDIPIPWGGTLADLIELTPREYVTKVMVEEKHYKTWYHGRTVLIGEACHKFVPFSGQGAEQAILDVICLVNLLYRLPTQSSHEDYCAAFKAYYEQRCPIAKNAVQTSHLFSHVMNSQGITADMKRKILFNLPTWITNSAEDKIQSRPLLDFLPPVPDRGAKAVKTAAV</sequence>
<dbReference type="PRINTS" id="PR00420">
    <property type="entry name" value="RNGMNOXGNASE"/>
</dbReference>
<dbReference type="GO" id="GO:0004497">
    <property type="term" value="F:monooxygenase activity"/>
    <property type="evidence" value="ECO:0007669"/>
    <property type="project" value="InterPro"/>
</dbReference>
<evidence type="ECO:0000313" key="8">
    <source>
        <dbReference type="Proteomes" id="UP000827284"/>
    </source>
</evidence>